<keyword evidence="6" id="KW-1185">Reference proteome</keyword>
<dbReference type="AlphaFoldDB" id="A0AAU9IY03"/>
<dbReference type="Pfam" id="PF00072">
    <property type="entry name" value="Response_reg"/>
    <property type="match status" value="1"/>
</dbReference>
<dbReference type="EMBL" id="CAJZBQ010000023">
    <property type="protein sequence ID" value="CAG9319763.1"/>
    <property type="molecule type" value="Genomic_DNA"/>
</dbReference>
<evidence type="ECO:0000313" key="5">
    <source>
        <dbReference type="EMBL" id="CAG9319763.1"/>
    </source>
</evidence>
<keyword evidence="3" id="KW-0812">Transmembrane</keyword>
<gene>
    <name evidence="5" type="ORF">BSTOLATCC_MIC24311</name>
</gene>
<feature type="domain" description="Response regulatory" evidence="4">
    <location>
        <begin position="715"/>
        <end position="838"/>
    </location>
</feature>
<evidence type="ECO:0000256" key="3">
    <source>
        <dbReference type="SAM" id="Phobius"/>
    </source>
</evidence>
<dbReference type="CDD" id="cd17546">
    <property type="entry name" value="REC_hyHK_CKI1_RcsC-like"/>
    <property type="match status" value="1"/>
</dbReference>
<dbReference type="Proteomes" id="UP001162131">
    <property type="component" value="Unassembled WGS sequence"/>
</dbReference>
<dbReference type="SUPFAM" id="SSF52172">
    <property type="entry name" value="CheY-like"/>
    <property type="match status" value="1"/>
</dbReference>
<evidence type="ECO:0000259" key="4">
    <source>
        <dbReference type="PROSITE" id="PS50110"/>
    </source>
</evidence>
<proteinExistence type="predicted"/>
<dbReference type="PANTHER" id="PTHR43719:SF28">
    <property type="entry name" value="PEROXIDE STRESS-ACTIVATED HISTIDINE KINASE MAK1-RELATED"/>
    <property type="match status" value="1"/>
</dbReference>
<keyword evidence="3" id="KW-1133">Transmembrane helix</keyword>
<feature type="transmembrane region" description="Helical" evidence="3">
    <location>
        <begin position="48"/>
        <end position="66"/>
    </location>
</feature>
<accession>A0AAU9IY03</accession>
<dbReference type="InterPro" id="IPR011006">
    <property type="entry name" value="CheY-like_superfamily"/>
</dbReference>
<name>A0AAU9IY03_9CILI</name>
<feature type="transmembrane region" description="Helical" evidence="3">
    <location>
        <begin position="73"/>
        <end position="91"/>
    </location>
</feature>
<organism evidence="5 6">
    <name type="scientific">Blepharisma stoltei</name>
    <dbReference type="NCBI Taxonomy" id="1481888"/>
    <lineage>
        <taxon>Eukaryota</taxon>
        <taxon>Sar</taxon>
        <taxon>Alveolata</taxon>
        <taxon>Ciliophora</taxon>
        <taxon>Postciliodesmatophora</taxon>
        <taxon>Heterotrichea</taxon>
        <taxon>Heterotrichida</taxon>
        <taxon>Blepharismidae</taxon>
        <taxon>Blepharisma</taxon>
    </lineage>
</organism>
<feature type="transmembrane region" description="Helical" evidence="3">
    <location>
        <begin position="155"/>
        <end position="175"/>
    </location>
</feature>
<keyword evidence="1 2" id="KW-0597">Phosphoprotein</keyword>
<dbReference type="GO" id="GO:0000160">
    <property type="term" value="P:phosphorelay signal transduction system"/>
    <property type="evidence" value="ECO:0007669"/>
    <property type="project" value="InterPro"/>
</dbReference>
<dbReference type="InterPro" id="IPR050956">
    <property type="entry name" value="2C_system_His_kinase"/>
</dbReference>
<evidence type="ECO:0000313" key="6">
    <source>
        <dbReference type="Proteomes" id="UP001162131"/>
    </source>
</evidence>
<feature type="transmembrane region" description="Helical" evidence="3">
    <location>
        <begin position="111"/>
        <end position="134"/>
    </location>
</feature>
<comment type="caution">
    <text evidence="5">The sequence shown here is derived from an EMBL/GenBank/DDBJ whole genome shotgun (WGS) entry which is preliminary data.</text>
</comment>
<dbReference type="PROSITE" id="PS50110">
    <property type="entry name" value="RESPONSE_REGULATORY"/>
    <property type="match status" value="1"/>
</dbReference>
<evidence type="ECO:0000256" key="2">
    <source>
        <dbReference type="PROSITE-ProRule" id="PRU00169"/>
    </source>
</evidence>
<feature type="modified residue" description="4-aspartylphosphate" evidence="2">
    <location>
        <position position="770"/>
    </location>
</feature>
<reference evidence="5" key="1">
    <citation type="submission" date="2021-09" db="EMBL/GenBank/DDBJ databases">
        <authorList>
            <consortium name="AG Swart"/>
            <person name="Singh M."/>
            <person name="Singh A."/>
            <person name="Seah K."/>
            <person name="Emmerich C."/>
        </authorList>
    </citation>
    <scope>NUCLEOTIDE SEQUENCE</scope>
    <source>
        <strain evidence="5">ATCC30299</strain>
    </source>
</reference>
<protein>
    <recommendedName>
        <fullName evidence="4">Response regulatory domain-containing protein</fullName>
    </recommendedName>
</protein>
<evidence type="ECO:0000256" key="1">
    <source>
        <dbReference type="ARBA" id="ARBA00022553"/>
    </source>
</evidence>
<dbReference type="InterPro" id="IPR001789">
    <property type="entry name" value="Sig_transdc_resp-reg_receiver"/>
</dbReference>
<sequence length="852" mass="97867">MESQTLWSLRSSVFSRNKNVFQNPSLEYTDQMLESRFLSEIFKFQTTSFNYTSISLLFFLVGLYVYGKIQTLFIIAIVLSLLPFAIFKRLSWLPKRLLLEFSCVIFEWENIGNGSISEGLGCFFFSFFLSFLLVKRWTLAMSFGILEGAVLWYKIGISIGIVVPILTYTFASSVLEKDTRDLWLLYYTYKKLHGAFHYFFMSSPNATFILNSAGKIIVYNKQAMNLLKKINKPETLLEEGLFSDIFSDWYKDSIDLLISNAIKGIRGQDEFLFLGNEQVIGIEYKEDLGCMVESDNVIWNSENCVRMTCIDISSQVMIRSLVNNLYRNLCLPVDSLNKELAHEFEHKKSVNKETLLMFNYIQKCLIDNLLFQTLFTSTLILNKDNFDINSEIHNIVELCHARASKKNITISYTKDLGIPPAVTGDQAINFHILQTMLCLFIDKAIESSEISLIVEVSSAVSKEVSVSYTFNYKSQKFKQSDYELIFKDRDSPERRKTLDEILYLSKTYGVGIAVLDSVLRLLKGYVSNFCIHNYKEFRQSLTIRIPYIINLKKPKNKMLQLSTPPIYETPLTAKWKPDKEKKPIDESQKLEAQIKAIKGSRRSSKSDNRTIEKCLNLSVKPIYSSTTVKYLTSETDEDSDVSNKMKSYAEGSPFLTGTSHISTNYSAATNSINHELSPVSANKESIKIRGSPDFKRCESILQETPKIKIWRDTFKILIVDDDSTLRSIFDAILKGIYDTSTDFAWDGLEGVQQYKKSTENHKSYQIIFMDVYMPGMDGYKATQRIREIEREINAKKVFICGISGDKDLKDRCKEAGMDEFLVKPPSAKEVRNIVEHVQKWFLSRGDTQAENY</sequence>
<keyword evidence="3" id="KW-0472">Membrane</keyword>
<dbReference type="PANTHER" id="PTHR43719">
    <property type="entry name" value="TWO-COMPONENT HISTIDINE KINASE"/>
    <property type="match status" value="1"/>
</dbReference>
<dbReference type="SMART" id="SM00448">
    <property type="entry name" value="REC"/>
    <property type="match status" value="1"/>
</dbReference>
<feature type="transmembrane region" description="Helical" evidence="3">
    <location>
        <begin position="195"/>
        <end position="219"/>
    </location>
</feature>
<dbReference type="Gene3D" id="3.40.50.2300">
    <property type="match status" value="1"/>
</dbReference>